<evidence type="ECO:0000313" key="4">
    <source>
        <dbReference type="WBParaSite" id="HNAJ_0000087301-mRNA-1"/>
    </source>
</evidence>
<dbReference type="WBParaSite" id="HNAJ_0000087301-mRNA-1">
    <property type="protein sequence ID" value="HNAJ_0000087301-mRNA-1"/>
    <property type="gene ID" value="HNAJ_0000087301"/>
</dbReference>
<dbReference type="AlphaFoldDB" id="A0A0R3T1U8"/>
<keyword evidence="3" id="KW-1185">Reference proteome</keyword>
<organism evidence="4">
    <name type="scientific">Rodentolepis nana</name>
    <name type="common">Dwarf tapeworm</name>
    <name type="synonym">Hymenolepis nana</name>
    <dbReference type="NCBI Taxonomy" id="102285"/>
    <lineage>
        <taxon>Eukaryota</taxon>
        <taxon>Metazoa</taxon>
        <taxon>Spiralia</taxon>
        <taxon>Lophotrochozoa</taxon>
        <taxon>Platyhelminthes</taxon>
        <taxon>Cestoda</taxon>
        <taxon>Eucestoda</taxon>
        <taxon>Cyclophyllidea</taxon>
        <taxon>Hymenolepididae</taxon>
        <taxon>Rodentolepis</taxon>
    </lineage>
</organism>
<reference evidence="4" key="1">
    <citation type="submission" date="2017-02" db="UniProtKB">
        <authorList>
            <consortium name="WormBaseParasite"/>
        </authorList>
    </citation>
    <scope>IDENTIFICATION</scope>
</reference>
<sequence length="228" mass="25037">MDPVKNTRGADWGAELLQEALQVAQEPDGYSSLDFQLDSNVSLSTPTAPQSVNVHSSDEVMNGGLPEVRPEASEIFRCQNGMNIEISADTNHSVVGFHSSTGPAQTNVALSPSCSLNQSTLPTHSGIKSAQKVMGCGKWTASRQMIQQEQSSESPRLFALWNNYYNAEKEAVAQHSKVAVGEIHAKASPSRQSQFPPSRIKRPPRRRTKSRHTRLTESYLKFVSRSTL</sequence>
<dbReference type="EMBL" id="UZAE01000288">
    <property type="protein sequence ID" value="VDN96732.1"/>
    <property type="molecule type" value="Genomic_DNA"/>
</dbReference>
<accession>A0A0R3T1U8</accession>
<name>A0A0R3T1U8_RODNA</name>
<protein>
    <submittedName>
        <fullName evidence="4">HMG box domain-containing protein</fullName>
    </submittedName>
</protein>
<feature type="compositionally biased region" description="Low complexity" evidence="1">
    <location>
        <begin position="188"/>
        <end position="198"/>
    </location>
</feature>
<evidence type="ECO:0000313" key="3">
    <source>
        <dbReference type="Proteomes" id="UP000278807"/>
    </source>
</evidence>
<feature type="region of interest" description="Disordered" evidence="1">
    <location>
        <begin position="185"/>
        <end position="214"/>
    </location>
</feature>
<evidence type="ECO:0000256" key="1">
    <source>
        <dbReference type="SAM" id="MobiDB-lite"/>
    </source>
</evidence>
<feature type="compositionally biased region" description="Basic residues" evidence="1">
    <location>
        <begin position="199"/>
        <end position="213"/>
    </location>
</feature>
<dbReference type="Proteomes" id="UP000278807">
    <property type="component" value="Unassembled WGS sequence"/>
</dbReference>
<reference evidence="2 3" key="2">
    <citation type="submission" date="2018-11" db="EMBL/GenBank/DDBJ databases">
        <authorList>
            <consortium name="Pathogen Informatics"/>
        </authorList>
    </citation>
    <scope>NUCLEOTIDE SEQUENCE [LARGE SCALE GENOMIC DNA]</scope>
</reference>
<proteinExistence type="predicted"/>
<evidence type="ECO:0000313" key="2">
    <source>
        <dbReference type="EMBL" id="VDN96732.1"/>
    </source>
</evidence>
<gene>
    <name evidence="2" type="ORF">HNAJ_LOCUS873</name>
</gene>